<dbReference type="InterPro" id="IPR016130">
    <property type="entry name" value="Tyr_Pase_AS"/>
</dbReference>
<evidence type="ECO:0000313" key="3">
    <source>
        <dbReference type="Proteomes" id="UP000042997"/>
    </source>
</evidence>
<dbReference type="GeneID" id="66836756"/>
<evidence type="ECO:0000313" key="2">
    <source>
        <dbReference type="EMBL" id="CDZ89345.1"/>
    </source>
</evidence>
<accession>A0A098BM99</accession>
<dbReference type="AlphaFoldDB" id="A0A098BM99"/>
<dbReference type="InterPro" id="IPR026893">
    <property type="entry name" value="Tyr/Ser_Pase_IphP-type"/>
</dbReference>
<dbReference type="PROSITE" id="PS50056">
    <property type="entry name" value="TYR_PHOSPHATASE_2"/>
    <property type="match status" value="1"/>
</dbReference>
<dbReference type="Proteomes" id="UP000042997">
    <property type="component" value="Unassembled WGS sequence"/>
</dbReference>
<sequence length="274" mass="29335">MSDSAAGSPARTPGPGLEPKSIPNLRDLGGWTTGDGASVRWGVVYRSTDLSRVTDADARALEGLGLTTVVDLRTAAEREAAPDRVPAGVRHVPLDVLADREHGSIAAHMKELLTDAAFAREVLGDGRGAEYLRGSYRDFVLLPSARAAYRTLLRSLLVEDGTPVLVHCTTGKDRTGWAAAVLLLALGVDRDSVFEDYLRTNEMLLPAFEPILAALTAKGVERADLESVLGVRAEYLEVAFATAEDEFGSFDRYLDDGLGLTTADRDRLGQALLG</sequence>
<evidence type="ECO:0000256" key="1">
    <source>
        <dbReference type="ARBA" id="ARBA00009580"/>
    </source>
</evidence>
<dbReference type="Pfam" id="PF13350">
    <property type="entry name" value="Y_phosphatase3"/>
    <property type="match status" value="1"/>
</dbReference>
<dbReference type="OrthoDB" id="1188001at2"/>
<proteinExistence type="inferred from homology"/>
<dbReference type="PANTHER" id="PTHR31126:SF1">
    <property type="entry name" value="TYROSINE SPECIFIC PROTEIN PHOSPHATASES DOMAIN-CONTAINING PROTEIN"/>
    <property type="match status" value="1"/>
</dbReference>
<dbReference type="GO" id="GO:0004721">
    <property type="term" value="F:phosphoprotein phosphatase activity"/>
    <property type="evidence" value="ECO:0007669"/>
    <property type="project" value="InterPro"/>
</dbReference>
<dbReference type="SUPFAM" id="SSF52799">
    <property type="entry name" value="(Phosphotyrosine protein) phosphatases II"/>
    <property type="match status" value="1"/>
</dbReference>
<dbReference type="KEGG" id="rrz:CS378_06945"/>
<dbReference type="InterPro" id="IPR000387">
    <property type="entry name" value="Tyr_Pase_dom"/>
</dbReference>
<dbReference type="InterPro" id="IPR029021">
    <property type="entry name" value="Prot-tyrosine_phosphatase-like"/>
</dbReference>
<dbReference type="PROSITE" id="PS00383">
    <property type="entry name" value="TYR_PHOSPHATASE_1"/>
    <property type="match status" value="1"/>
</dbReference>
<dbReference type="PANTHER" id="PTHR31126">
    <property type="entry name" value="TYROSINE-PROTEIN PHOSPHATASE"/>
    <property type="match status" value="1"/>
</dbReference>
<reference evidence="2 3" key="1">
    <citation type="journal article" date="2014" name="Genome Announc.">
        <title>Draft Genome Sequence of Propane- and Butane-Oxidizing Actinobacterium Rhodococcus ruber IEGM 231.</title>
        <authorList>
            <person name="Ivshina I.B."/>
            <person name="Kuyukina M.S."/>
            <person name="Krivoruchko A.V."/>
            <person name="Barbe V."/>
            <person name="Fischer C."/>
        </authorList>
    </citation>
    <scope>NUCLEOTIDE SEQUENCE [LARGE SCALE GENOMIC DNA]</scope>
</reference>
<name>A0A098BM99_9NOCA</name>
<organism evidence="2 3">
    <name type="scientific">Rhodococcus ruber</name>
    <dbReference type="NCBI Taxonomy" id="1830"/>
    <lineage>
        <taxon>Bacteria</taxon>
        <taxon>Bacillati</taxon>
        <taxon>Actinomycetota</taxon>
        <taxon>Actinomycetes</taxon>
        <taxon>Mycobacteriales</taxon>
        <taxon>Nocardiaceae</taxon>
        <taxon>Rhodococcus</taxon>
    </lineage>
</organism>
<dbReference type="Gene3D" id="3.90.190.10">
    <property type="entry name" value="Protein tyrosine phosphatase superfamily"/>
    <property type="match status" value="1"/>
</dbReference>
<dbReference type="eggNOG" id="COG2365">
    <property type="taxonomic scope" value="Bacteria"/>
</dbReference>
<protein>
    <submittedName>
        <fullName evidence="2">Uncharacterized protein</fullName>
    </submittedName>
</protein>
<gene>
    <name evidence="2" type="ORF">RHRU231_470193</name>
</gene>
<comment type="similarity">
    <text evidence="1">Belongs to the protein-tyrosine phosphatase family.</text>
</comment>
<dbReference type="EMBL" id="CCSD01000058">
    <property type="protein sequence ID" value="CDZ89345.1"/>
    <property type="molecule type" value="Genomic_DNA"/>
</dbReference>
<dbReference type="RefSeq" id="WP_010594789.1">
    <property type="nucleotide sequence ID" value="NZ_CP023714.1"/>
</dbReference>